<proteinExistence type="predicted"/>
<dbReference type="AlphaFoldDB" id="A0A2S9YCS0"/>
<feature type="domain" description="Phosphatidate phosphatase APP1 catalytic" evidence="1">
    <location>
        <begin position="38"/>
        <end position="181"/>
    </location>
</feature>
<evidence type="ECO:0000259" key="1">
    <source>
        <dbReference type="Pfam" id="PF09949"/>
    </source>
</evidence>
<gene>
    <name evidence="2" type="ORF">ENSA5_19890</name>
</gene>
<organism evidence="2 3">
    <name type="scientific">Enhygromyxa salina</name>
    <dbReference type="NCBI Taxonomy" id="215803"/>
    <lineage>
        <taxon>Bacteria</taxon>
        <taxon>Pseudomonadati</taxon>
        <taxon>Myxococcota</taxon>
        <taxon>Polyangia</taxon>
        <taxon>Nannocystales</taxon>
        <taxon>Nannocystaceae</taxon>
        <taxon>Enhygromyxa</taxon>
    </lineage>
</organism>
<dbReference type="EMBL" id="PVNK01000109">
    <property type="protein sequence ID" value="PRQ02899.1"/>
    <property type="molecule type" value="Genomic_DNA"/>
</dbReference>
<protein>
    <recommendedName>
        <fullName evidence="1">Phosphatidate phosphatase APP1 catalytic domain-containing protein</fullName>
    </recommendedName>
</protein>
<keyword evidence="3" id="KW-1185">Reference proteome</keyword>
<name>A0A2S9YCS0_9BACT</name>
<sequence length="300" mass="34052">MAKRDDDDTEYELIRSPFPMVRKLQRTLAPTYDGPAYIWDIDKTWLDTRISQVKGMLKIPFEFAVDKRALPGTTALLHALREGPSGREHRPLFFITASPPFIRKAIERKMLIDGIEFDGITYKDQLEVFRRREFGSLREHTAFKLGALLLLARAFPEQTRIYMFGDDAERDALIYSMFADICAGRLRGDRLIDTQVRLGVLRHYAQDVATLAADLPARERVHAIHINLVREPDGRRILAYDPRVVGYPSAGAAARLLCERGLISARGRDRVEGAGEVVFGRAAADPEGWWTPRDKLACSR</sequence>
<accession>A0A2S9YCS0</accession>
<evidence type="ECO:0000313" key="2">
    <source>
        <dbReference type="EMBL" id="PRQ02899.1"/>
    </source>
</evidence>
<evidence type="ECO:0000313" key="3">
    <source>
        <dbReference type="Proteomes" id="UP000237968"/>
    </source>
</evidence>
<dbReference type="Proteomes" id="UP000237968">
    <property type="component" value="Unassembled WGS sequence"/>
</dbReference>
<dbReference type="InterPro" id="IPR019236">
    <property type="entry name" value="APP1_cat"/>
</dbReference>
<reference evidence="2 3" key="1">
    <citation type="submission" date="2018-03" db="EMBL/GenBank/DDBJ databases">
        <title>Draft Genome Sequences of the Obligatory Marine Myxobacteria Enhygromyxa salina SWB005.</title>
        <authorList>
            <person name="Poehlein A."/>
            <person name="Moghaddam J.A."/>
            <person name="Harms H."/>
            <person name="Alanjari M."/>
            <person name="Koenig G.M."/>
            <person name="Daniel R."/>
            <person name="Schaeberle T.F."/>
        </authorList>
    </citation>
    <scope>NUCLEOTIDE SEQUENCE [LARGE SCALE GENOMIC DNA]</scope>
    <source>
        <strain evidence="2 3">SWB005</strain>
    </source>
</reference>
<comment type="caution">
    <text evidence="2">The sequence shown here is derived from an EMBL/GenBank/DDBJ whole genome shotgun (WGS) entry which is preliminary data.</text>
</comment>
<dbReference type="GO" id="GO:0008195">
    <property type="term" value="F:phosphatidate phosphatase activity"/>
    <property type="evidence" value="ECO:0007669"/>
    <property type="project" value="InterPro"/>
</dbReference>
<dbReference type="Pfam" id="PF09949">
    <property type="entry name" value="APP1_cat"/>
    <property type="match status" value="1"/>
</dbReference>
<dbReference type="OrthoDB" id="5494403at2"/>
<dbReference type="RefSeq" id="WP_106391424.1">
    <property type="nucleotide sequence ID" value="NZ_PVNK01000109.1"/>
</dbReference>